<dbReference type="WBParaSite" id="RSKR_0000697200.1">
    <property type="protein sequence ID" value="RSKR_0000697200.1"/>
    <property type="gene ID" value="RSKR_0000697200"/>
</dbReference>
<accession>A0AC35U2U6</accession>
<dbReference type="Proteomes" id="UP000095286">
    <property type="component" value="Unplaced"/>
</dbReference>
<organism evidence="1 2">
    <name type="scientific">Rhabditophanes sp. KR3021</name>
    <dbReference type="NCBI Taxonomy" id="114890"/>
    <lineage>
        <taxon>Eukaryota</taxon>
        <taxon>Metazoa</taxon>
        <taxon>Ecdysozoa</taxon>
        <taxon>Nematoda</taxon>
        <taxon>Chromadorea</taxon>
        <taxon>Rhabditida</taxon>
        <taxon>Tylenchina</taxon>
        <taxon>Panagrolaimomorpha</taxon>
        <taxon>Strongyloidoidea</taxon>
        <taxon>Alloionematidae</taxon>
        <taxon>Rhabditophanes</taxon>
    </lineage>
</organism>
<evidence type="ECO:0000313" key="1">
    <source>
        <dbReference type="Proteomes" id="UP000095286"/>
    </source>
</evidence>
<proteinExistence type="predicted"/>
<sequence length="327" mass="36972">MEVTKRSREENVLFSPDEDLAWNAFKTKFNKSYKTGIIEGEHKKWYLDRRAEIVQHNKEFNEGLVDFEMDLNDISDYTMDEVNKLNGIVFNETNFQLLMSNEEEDFDFFKEIKVPDSIDWVAKGYVARVRYQSACGSCHIFAALAVIEAAVKRKTGKLYSLSPQHVMDCSKGNQCNGGWMIATYEFVKKNKINLDSDYPYIMKDTNKCKVKKTKTVGSVSKIINLKAYDENNLKKIVGTIGPVAVGIYASAPSLVNYKGGVYSDKACMKQINHGVVIVGYGGGTKGVPPFWKVKNSWGDTWGEKGYFRIKRGSNMCQIAKAPNYVIA</sequence>
<name>A0AC35U2U6_9BILA</name>
<reference evidence="2" key="1">
    <citation type="submission" date="2016-11" db="UniProtKB">
        <authorList>
            <consortium name="WormBaseParasite"/>
        </authorList>
    </citation>
    <scope>IDENTIFICATION</scope>
    <source>
        <strain evidence="2">KR3021</strain>
    </source>
</reference>
<evidence type="ECO:0000313" key="2">
    <source>
        <dbReference type="WBParaSite" id="RSKR_0000697200.1"/>
    </source>
</evidence>
<protein>
    <submittedName>
        <fullName evidence="2">Pept_C1 domain-containing protein</fullName>
    </submittedName>
</protein>